<proteinExistence type="predicted"/>
<dbReference type="EMBL" id="BDGG01000009">
    <property type="protein sequence ID" value="GAV03597.1"/>
    <property type="molecule type" value="Genomic_DNA"/>
</dbReference>
<dbReference type="AlphaFoldDB" id="A0A1D1VPU6"/>
<keyword evidence="2" id="KW-1185">Reference proteome</keyword>
<comment type="caution">
    <text evidence="1">The sequence shown here is derived from an EMBL/GenBank/DDBJ whole genome shotgun (WGS) entry which is preliminary data.</text>
</comment>
<sequence length="112" mass="12202">MRASLSSLLLALKEGVGECRTESRRWSGQSGLLTKDPSSELSSREDIWKLCMVLVLLDASAVRFSAQQASAKVWILHTPCYCTCNASVLGLYWQAVLYNLSVLSVSSGESVS</sequence>
<reference evidence="1 2" key="1">
    <citation type="journal article" date="2016" name="Nat. Commun.">
        <title>Extremotolerant tardigrade genome and improved radiotolerance of human cultured cells by tardigrade-unique protein.</title>
        <authorList>
            <person name="Hashimoto T."/>
            <person name="Horikawa D.D."/>
            <person name="Saito Y."/>
            <person name="Kuwahara H."/>
            <person name="Kozuka-Hata H."/>
            <person name="Shin-I T."/>
            <person name="Minakuchi Y."/>
            <person name="Ohishi K."/>
            <person name="Motoyama A."/>
            <person name="Aizu T."/>
            <person name="Enomoto A."/>
            <person name="Kondo K."/>
            <person name="Tanaka S."/>
            <person name="Hara Y."/>
            <person name="Koshikawa S."/>
            <person name="Sagara H."/>
            <person name="Miura T."/>
            <person name="Yokobori S."/>
            <person name="Miyagawa K."/>
            <person name="Suzuki Y."/>
            <person name="Kubo T."/>
            <person name="Oyama M."/>
            <person name="Kohara Y."/>
            <person name="Fujiyama A."/>
            <person name="Arakawa K."/>
            <person name="Katayama T."/>
            <person name="Toyoda A."/>
            <person name="Kunieda T."/>
        </authorList>
    </citation>
    <scope>NUCLEOTIDE SEQUENCE [LARGE SCALE GENOMIC DNA]</scope>
    <source>
        <strain evidence="1 2">YOKOZUNA-1</strain>
    </source>
</reference>
<evidence type="ECO:0000313" key="2">
    <source>
        <dbReference type="Proteomes" id="UP000186922"/>
    </source>
</evidence>
<name>A0A1D1VPU6_RAMVA</name>
<protein>
    <submittedName>
        <fullName evidence="1">Uncharacterized protein</fullName>
    </submittedName>
</protein>
<dbReference type="Proteomes" id="UP000186922">
    <property type="component" value="Unassembled WGS sequence"/>
</dbReference>
<accession>A0A1D1VPU6</accession>
<organism evidence="1 2">
    <name type="scientific">Ramazzottius varieornatus</name>
    <name type="common">Water bear</name>
    <name type="synonym">Tardigrade</name>
    <dbReference type="NCBI Taxonomy" id="947166"/>
    <lineage>
        <taxon>Eukaryota</taxon>
        <taxon>Metazoa</taxon>
        <taxon>Ecdysozoa</taxon>
        <taxon>Tardigrada</taxon>
        <taxon>Eutardigrada</taxon>
        <taxon>Parachela</taxon>
        <taxon>Hypsibioidea</taxon>
        <taxon>Ramazzottiidae</taxon>
        <taxon>Ramazzottius</taxon>
    </lineage>
</organism>
<gene>
    <name evidence="1" type="primary">RvY_13993-1</name>
    <name evidence="1" type="synonym">RvY_13993.1</name>
    <name evidence="1" type="ORF">RvY_13993</name>
</gene>
<evidence type="ECO:0000313" key="1">
    <source>
        <dbReference type="EMBL" id="GAV03597.1"/>
    </source>
</evidence>